<accession>A0ABP1RYA7</accession>
<dbReference type="InterPro" id="IPR036770">
    <property type="entry name" value="Ankyrin_rpt-contain_sf"/>
</dbReference>
<dbReference type="Proteomes" id="UP001642540">
    <property type="component" value="Unassembled WGS sequence"/>
</dbReference>
<feature type="repeat" description="ANK" evidence="3">
    <location>
        <begin position="518"/>
        <end position="553"/>
    </location>
</feature>
<keyword evidence="1" id="KW-0677">Repeat</keyword>
<evidence type="ECO:0000313" key="4">
    <source>
        <dbReference type="EMBL" id="CAL8138587.1"/>
    </source>
</evidence>
<protein>
    <recommendedName>
        <fullName evidence="6">Ankyrin repeat protein</fullName>
    </recommendedName>
</protein>
<dbReference type="SUPFAM" id="SSF48403">
    <property type="entry name" value="Ankyrin repeat"/>
    <property type="match status" value="1"/>
</dbReference>
<gene>
    <name evidence="4" type="ORF">ODALV1_LOCUS27436</name>
</gene>
<dbReference type="Pfam" id="PF12796">
    <property type="entry name" value="Ank_2"/>
    <property type="match status" value="1"/>
</dbReference>
<dbReference type="PANTHER" id="PTHR24198">
    <property type="entry name" value="ANKYRIN REPEAT AND PROTEIN KINASE DOMAIN-CONTAINING PROTEIN"/>
    <property type="match status" value="1"/>
</dbReference>
<comment type="caution">
    <text evidence="4">The sequence shown here is derived from an EMBL/GenBank/DDBJ whole genome shotgun (WGS) entry which is preliminary data.</text>
</comment>
<name>A0ABP1RYA7_9HEXA</name>
<feature type="repeat" description="ANK" evidence="3">
    <location>
        <begin position="485"/>
        <end position="517"/>
    </location>
</feature>
<evidence type="ECO:0000313" key="5">
    <source>
        <dbReference type="Proteomes" id="UP001642540"/>
    </source>
</evidence>
<dbReference type="PANTHER" id="PTHR24198:SF165">
    <property type="entry name" value="ANKYRIN REPEAT-CONTAINING PROTEIN-RELATED"/>
    <property type="match status" value="1"/>
</dbReference>
<keyword evidence="5" id="KW-1185">Reference proteome</keyword>
<dbReference type="Gene3D" id="1.25.40.20">
    <property type="entry name" value="Ankyrin repeat-containing domain"/>
    <property type="match status" value="1"/>
</dbReference>
<dbReference type="PRINTS" id="PR01415">
    <property type="entry name" value="ANKYRIN"/>
</dbReference>
<dbReference type="SMART" id="SM00248">
    <property type="entry name" value="ANK"/>
    <property type="match status" value="4"/>
</dbReference>
<sequence length="578" mass="66236">MDILRNFSVLRNEFLVGLIQNFDNDTHGLQISTIIFHYFLSDKLVFQGINVSELRNYARFGQHIGYIGAFKNTLDYIIVENKKTFIEISKKICTPMHLIQYQNERFYLIQSTGSQEAIPKFIDRNHCQIDRLPIVFQTAEKESFELFEIASLFSHMCKQTNNWELWEKFKDATTSLLPVGKQITAIVYELFQTLICCERDWKKLEYVALSTLFRNLLINSEICGLQKYIDIGLLQQISGVLYFVHDTLAWYFISKLILSESTVWFVDLNCLRTTLLHNCFEANNVTEFGGIIFCDEISSFTFKNRRLFDFVDKLLSHQYNAKTFQSRIRLILSERFDYSEKWIYACVQANQINILNTILACEIHSVLFESEELVVLAVMFGGVEIIKTITEKFITQTGKDIHEIRVKLQANASTDALNISVLHVAGLRGDHKVMGYLLQIAKVDFNCVDGVGDSVLIKAVRYHRSARLYEALIRAGAEIQNKNHKNNMVLHVAAEEGNLTAIRYFIFLGMDVNARCKANTTPLHCVVDLAPKNAHTIIEVLLEHGADVNAATSQKARVGKYSSLKITNKIQNIPFPSK</sequence>
<reference evidence="4 5" key="1">
    <citation type="submission" date="2024-08" db="EMBL/GenBank/DDBJ databases">
        <authorList>
            <person name="Cucini C."/>
            <person name="Frati F."/>
        </authorList>
    </citation>
    <scope>NUCLEOTIDE SEQUENCE [LARGE SCALE GENOMIC DNA]</scope>
</reference>
<evidence type="ECO:0000256" key="3">
    <source>
        <dbReference type="PROSITE-ProRule" id="PRU00023"/>
    </source>
</evidence>
<proteinExistence type="predicted"/>
<organism evidence="4 5">
    <name type="scientific">Orchesella dallaii</name>
    <dbReference type="NCBI Taxonomy" id="48710"/>
    <lineage>
        <taxon>Eukaryota</taxon>
        <taxon>Metazoa</taxon>
        <taxon>Ecdysozoa</taxon>
        <taxon>Arthropoda</taxon>
        <taxon>Hexapoda</taxon>
        <taxon>Collembola</taxon>
        <taxon>Entomobryomorpha</taxon>
        <taxon>Entomobryoidea</taxon>
        <taxon>Orchesellidae</taxon>
        <taxon>Orchesellinae</taxon>
        <taxon>Orchesella</taxon>
    </lineage>
</organism>
<dbReference type="EMBL" id="CAXLJM020000124">
    <property type="protein sequence ID" value="CAL8138587.1"/>
    <property type="molecule type" value="Genomic_DNA"/>
</dbReference>
<dbReference type="PROSITE" id="PS50297">
    <property type="entry name" value="ANK_REP_REGION"/>
    <property type="match status" value="1"/>
</dbReference>
<evidence type="ECO:0000256" key="1">
    <source>
        <dbReference type="ARBA" id="ARBA00022737"/>
    </source>
</evidence>
<evidence type="ECO:0008006" key="6">
    <source>
        <dbReference type="Google" id="ProtNLM"/>
    </source>
</evidence>
<dbReference type="InterPro" id="IPR002110">
    <property type="entry name" value="Ankyrin_rpt"/>
</dbReference>
<dbReference type="PROSITE" id="PS50088">
    <property type="entry name" value="ANK_REPEAT"/>
    <property type="match status" value="2"/>
</dbReference>
<evidence type="ECO:0000256" key="2">
    <source>
        <dbReference type="ARBA" id="ARBA00023043"/>
    </source>
</evidence>
<keyword evidence="2 3" id="KW-0040">ANK repeat</keyword>